<dbReference type="InParanoid" id="L7K013"/>
<feature type="non-terminal residue" evidence="1">
    <location>
        <position position="1"/>
    </location>
</feature>
<dbReference type="AlphaFoldDB" id="L7K013"/>
<proteinExistence type="predicted"/>
<dbReference type="STRING" id="72359.L7K013"/>
<dbReference type="Proteomes" id="UP000011185">
    <property type="component" value="Unassembled WGS sequence"/>
</dbReference>
<dbReference type="VEuPathDB" id="MicrosporidiaDB:THOM_0365"/>
<dbReference type="HOGENOM" id="CLU_775149_0_0_1"/>
<keyword evidence="2" id="KW-1185">Reference proteome</keyword>
<gene>
    <name evidence="1" type="ORF">THOM_0365</name>
</gene>
<dbReference type="EMBL" id="JH993832">
    <property type="protein sequence ID" value="ELQ76646.1"/>
    <property type="molecule type" value="Genomic_DNA"/>
</dbReference>
<name>L7K013_TRAHO</name>
<accession>L7K013</accession>
<organism evidence="1 2">
    <name type="scientific">Trachipleistophora hominis</name>
    <name type="common">Microsporidian parasite</name>
    <dbReference type="NCBI Taxonomy" id="72359"/>
    <lineage>
        <taxon>Eukaryota</taxon>
        <taxon>Fungi</taxon>
        <taxon>Fungi incertae sedis</taxon>
        <taxon>Microsporidia</taxon>
        <taxon>Pleistophoridae</taxon>
        <taxon>Trachipleistophora</taxon>
    </lineage>
</organism>
<sequence length="358" mass="43102">VMELLYDWALRTLNLEQFNFKKFFRDQFIKNATNSVIQRIILDKRNHKFILNIGKFIILRIFDNKGVREAFLKTYNSSNAEHTIQVVEEMFNTSHKSGEKILKDLIIEKRSPILYNLFYDKCVVIDSAYIECLLICKNHLNLLRFEMLEKLLDSYYLNFLIRDKTIFQKLTLRVSDYVLFLRQKRRNFDSEKFFINLVEKMVLNREEEVKDQILQRFNEINYATISISNLTLNLRRRNVEKHKNYLNNISFEIFERSLFFLNTFPEILRHILPFLHELLVTFNKEYKFYRDFKGEERGDPPNSTFADDDLTDINACGSHLSLRTESIVCFSQIFNNKIHNDLPNTQPNTRLYRRMELY</sequence>
<evidence type="ECO:0000313" key="2">
    <source>
        <dbReference type="Proteomes" id="UP000011185"/>
    </source>
</evidence>
<evidence type="ECO:0000313" key="1">
    <source>
        <dbReference type="EMBL" id="ELQ76646.1"/>
    </source>
</evidence>
<protein>
    <submittedName>
        <fullName evidence="1">Uncharacterized protein</fullName>
    </submittedName>
</protein>
<reference evidence="1 2" key="1">
    <citation type="journal article" date="2012" name="PLoS Pathog.">
        <title>The genome of the obligate intracellular parasite Trachipleistophora hominis: new insights into microsporidian genome dynamics and reductive evolution.</title>
        <authorList>
            <person name="Heinz E."/>
            <person name="Williams T.A."/>
            <person name="Nakjang S."/>
            <person name="Noel C.J."/>
            <person name="Swan D.C."/>
            <person name="Goldberg A.V."/>
            <person name="Harris S.R."/>
            <person name="Weinmaier T."/>
            <person name="Markert S."/>
            <person name="Becher D."/>
            <person name="Bernhardt J."/>
            <person name="Dagan T."/>
            <person name="Hacker C."/>
            <person name="Lucocq J.M."/>
            <person name="Schweder T."/>
            <person name="Rattei T."/>
            <person name="Hall N."/>
            <person name="Hirt R.P."/>
            <person name="Embley T.M."/>
        </authorList>
    </citation>
    <scope>NUCLEOTIDE SEQUENCE [LARGE SCALE GENOMIC DNA]</scope>
</reference>